<dbReference type="RefSeq" id="WP_077075865.1">
    <property type="nucleotide sequence ID" value="NZ_LT671858.1"/>
</dbReference>
<keyword evidence="3" id="KW-1185">Reference proteome</keyword>
<sequence length="64" mass="7187">MIRIVGRQSRSEKLEQSCSVGEVMERLGISDERFVYLLNGTPVTRDVIVSPDQDLLFLEIFSGG</sequence>
<gene>
    <name evidence="2" type="ORF">CPM_0271</name>
    <name evidence="1" type="ORF">CSP5_0302</name>
</gene>
<dbReference type="GeneID" id="41587605"/>
<dbReference type="EMBL" id="LT671858">
    <property type="protein sequence ID" value="SIM37734.1"/>
    <property type="molecule type" value="Genomic_DNA"/>
</dbReference>
<dbReference type="AlphaFoldDB" id="A0A1N5SNQ3"/>
<proteinExistence type="predicted"/>
<evidence type="ECO:0000313" key="3">
    <source>
        <dbReference type="Proteomes" id="UP000187822"/>
    </source>
</evidence>
<dbReference type="SUPFAM" id="SSF54285">
    <property type="entry name" value="MoaD/ThiS"/>
    <property type="match status" value="1"/>
</dbReference>
<dbReference type="InterPro" id="IPR012675">
    <property type="entry name" value="Beta-grasp_dom_sf"/>
</dbReference>
<dbReference type="Gene3D" id="3.10.20.30">
    <property type="match status" value="1"/>
</dbReference>
<reference evidence="2" key="2">
    <citation type="submission" date="2016-06" db="EMBL/GenBank/DDBJ databases">
        <authorList>
            <person name="Olsen C.W."/>
            <person name="Carey S."/>
            <person name="Hinshaw L."/>
            <person name="Karasin A.I."/>
        </authorList>
    </citation>
    <scope>NUCLEOTIDE SEQUENCE [LARGE SCALE GENOMIC DNA]</scope>
    <source>
        <strain evidence="2">PM4</strain>
    </source>
</reference>
<accession>A0A1N5SNQ3</accession>
<dbReference type="Proteomes" id="UP000195607">
    <property type="component" value="Chromosome I"/>
</dbReference>
<reference evidence="3" key="3">
    <citation type="submission" date="2016-06" db="EMBL/GenBank/DDBJ databases">
        <authorList>
            <person name="Toshchakov V.S."/>
        </authorList>
    </citation>
    <scope>NUCLEOTIDE SEQUENCE [LARGE SCALE GENOMIC DNA]</scope>
    <source>
        <strain>PM4 (JCM 30641</strain>
        <strain evidence="3">\VKM B-2940)</strain>
    </source>
</reference>
<organism evidence="1 4">
    <name type="scientific">Cuniculiplasma divulgatum</name>
    <dbReference type="NCBI Taxonomy" id="1673428"/>
    <lineage>
        <taxon>Archaea</taxon>
        <taxon>Methanobacteriati</taxon>
        <taxon>Thermoplasmatota</taxon>
        <taxon>Thermoplasmata</taxon>
        <taxon>Thermoplasmatales</taxon>
        <taxon>Cuniculiplasmataceae</taxon>
        <taxon>Cuniculiplasma</taxon>
    </lineage>
</organism>
<dbReference type="EMBL" id="LT719092">
    <property type="protein sequence ID" value="SJK84158.1"/>
    <property type="molecule type" value="Genomic_DNA"/>
</dbReference>
<reference evidence="1 4" key="1">
    <citation type="submission" date="2016-04" db="EMBL/GenBank/DDBJ databases">
        <authorList>
            <person name="Evans L.H."/>
            <person name="Alamgir A."/>
            <person name="Owens N."/>
            <person name="Weber N.D."/>
            <person name="Virtaneva K."/>
            <person name="Barbian K."/>
            <person name="Babar A."/>
            <person name="Rosenke K."/>
        </authorList>
    </citation>
    <scope>NUCLEOTIDE SEQUENCE [LARGE SCALE GENOMIC DNA]</scope>
    <source>
        <strain evidence="1">S5</strain>
        <strain evidence="4">S5(T) (JCM 30642 \VKM B-2941)</strain>
    </source>
</reference>
<dbReference type="Proteomes" id="UP000187822">
    <property type="component" value="Chromosome I"/>
</dbReference>
<name>A0A1N5SNQ3_9ARCH</name>
<dbReference type="InterPro" id="IPR016155">
    <property type="entry name" value="Mopterin_synth/thiamin_S_b"/>
</dbReference>
<dbReference type="OrthoDB" id="57434at2157"/>
<evidence type="ECO:0000313" key="1">
    <source>
        <dbReference type="EMBL" id="SIM37734.1"/>
    </source>
</evidence>
<protein>
    <submittedName>
        <fullName evidence="1">Sulfur transfer protein involved in thiamine biosynthesis</fullName>
    </submittedName>
</protein>
<evidence type="ECO:0000313" key="4">
    <source>
        <dbReference type="Proteomes" id="UP000195607"/>
    </source>
</evidence>
<dbReference type="InterPro" id="IPR003749">
    <property type="entry name" value="ThiS/MoaD-like"/>
</dbReference>
<evidence type="ECO:0000313" key="2">
    <source>
        <dbReference type="EMBL" id="SJK84158.1"/>
    </source>
</evidence>
<dbReference type="KEGG" id="cdiv:CPM_0271"/>
<dbReference type="STRING" id="1673428.CPM_0271"/>
<dbReference type="Pfam" id="PF02597">
    <property type="entry name" value="ThiS"/>
    <property type="match status" value="1"/>
</dbReference>